<reference evidence="3 4" key="1">
    <citation type="submission" date="2024-01" db="EMBL/GenBank/DDBJ databases">
        <title>A draft genome for the cacao thread blight pathogen Marasmiellus scandens.</title>
        <authorList>
            <person name="Baruah I.K."/>
            <person name="Leung J."/>
            <person name="Bukari Y."/>
            <person name="Amoako-Attah I."/>
            <person name="Meinhardt L.W."/>
            <person name="Bailey B.A."/>
            <person name="Cohen S.P."/>
        </authorList>
    </citation>
    <scope>NUCLEOTIDE SEQUENCE [LARGE SCALE GENOMIC DNA]</scope>
    <source>
        <strain evidence="3 4">GH-19</strain>
    </source>
</reference>
<feature type="domain" description="Dienelactone hydrolase" evidence="2">
    <location>
        <begin position="49"/>
        <end position="264"/>
    </location>
</feature>
<dbReference type="SUPFAM" id="SSF53474">
    <property type="entry name" value="alpha/beta-Hydrolases"/>
    <property type="match status" value="1"/>
</dbReference>
<dbReference type="PANTHER" id="PTHR17630:SF44">
    <property type="entry name" value="PROTEIN AIM2"/>
    <property type="match status" value="1"/>
</dbReference>
<dbReference type="Pfam" id="PF01738">
    <property type="entry name" value="DLH"/>
    <property type="match status" value="1"/>
</dbReference>
<name>A0ABR1JLP9_9AGAR</name>
<proteinExistence type="predicted"/>
<dbReference type="Proteomes" id="UP001498398">
    <property type="component" value="Unassembled WGS sequence"/>
</dbReference>
<evidence type="ECO:0000259" key="2">
    <source>
        <dbReference type="Pfam" id="PF01738"/>
    </source>
</evidence>
<organism evidence="3 4">
    <name type="scientific">Marasmiellus scandens</name>
    <dbReference type="NCBI Taxonomy" id="2682957"/>
    <lineage>
        <taxon>Eukaryota</taxon>
        <taxon>Fungi</taxon>
        <taxon>Dikarya</taxon>
        <taxon>Basidiomycota</taxon>
        <taxon>Agaricomycotina</taxon>
        <taxon>Agaricomycetes</taxon>
        <taxon>Agaricomycetidae</taxon>
        <taxon>Agaricales</taxon>
        <taxon>Marasmiineae</taxon>
        <taxon>Omphalotaceae</taxon>
        <taxon>Marasmiellus</taxon>
    </lineage>
</organism>
<keyword evidence="4" id="KW-1185">Reference proteome</keyword>
<dbReference type="EMBL" id="JBANRG010000011">
    <property type="protein sequence ID" value="KAK7462187.1"/>
    <property type="molecule type" value="Genomic_DNA"/>
</dbReference>
<dbReference type="Gene3D" id="3.40.50.1820">
    <property type="entry name" value="alpha/beta hydrolase"/>
    <property type="match status" value="1"/>
</dbReference>
<feature type="signal peptide" evidence="1">
    <location>
        <begin position="1"/>
        <end position="18"/>
    </location>
</feature>
<accession>A0ABR1JLP9</accession>
<keyword evidence="1" id="KW-0732">Signal</keyword>
<dbReference type="InterPro" id="IPR002925">
    <property type="entry name" value="Dienelactn_hydro"/>
</dbReference>
<dbReference type="InterPro" id="IPR029058">
    <property type="entry name" value="AB_hydrolase_fold"/>
</dbReference>
<comment type="caution">
    <text evidence="3">The sequence shown here is derived from an EMBL/GenBank/DDBJ whole genome shotgun (WGS) entry which is preliminary data.</text>
</comment>
<evidence type="ECO:0000313" key="4">
    <source>
        <dbReference type="Proteomes" id="UP001498398"/>
    </source>
</evidence>
<evidence type="ECO:0000313" key="3">
    <source>
        <dbReference type="EMBL" id="KAK7462187.1"/>
    </source>
</evidence>
<sequence length="268" mass="28525">MLFTTVTSFLLSALAVRGAIVPQAPASDHIFVTPSAVPTGQNVTIAGVNTYVSLPKGDFDETRAVVILMDVFGFGKTDNFLLTDNWADNAGFATYMPDYLLGDPLPQDGSVDLNTWILNHTEAITTPPLLAVLNELKSQGIEKIGVSGYCFGGLYATRLTQNNTVAVATMAHPSLLTVPDDYELVKAQSQVPVQINSADLDTGLTPALAAEIDQVMVGYVPGYNHTAFAGVGHGFAVSANASDPIQVAAKEEAFEISSNWIRTHFDTC</sequence>
<gene>
    <name evidence="3" type="ORF">VKT23_007792</name>
</gene>
<feature type="chain" id="PRO_5046460590" description="Dienelactone hydrolase domain-containing protein" evidence="1">
    <location>
        <begin position="19"/>
        <end position="268"/>
    </location>
</feature>
<protein>
    <recommendedName>
        <fullName evidence="2">Dienelactone hydrolase domain-containing protein</fullName>
    </recommendedName>
</protein>
<dbReference type="PANTHER" id="PTHR17630">
    <property type="entry name" value="DIENELACTONE HYDROLASE"/>
    <property type="match status" value="1"/>
</dbReference>
<evidence type="ECO:0000256" key="1">
    <source>
        <dbReference type="SAM" id="SignalP"/>
    </source>
</evidence>